<dbReference type="EMBL" id="QOIN01000073">
    <property type="protein sequence ID" value="RCG13999.1"/>
    <property type="molecule type" value="Genomic_DNA"/>
</dbReference>
<feature type="region of interest" description="Disordered" evidence="1">
    <location>
        <begin position="1"/>
        <end position="70"/>
    </location>
</feature>
<gene>
    <name evidence="2" type="ORF">DTL70_33045</name>
</gene>
<keyword evidence="3" id="KW-1185">Reference proteome</keyword>
<evidence type="ECO:0000313" key="2">
    <source>
        <dbReference type="EMBL" id="RCG13999.1"/>
    </source>
</evidence>
<proteinExistence type="predicted"/>
<accession>A0A367E897</accession>
<evidence type="ECO:0000256" key="1">
    <source>
        <dbReference type="SAM" id="MobiDB-lite"/>
    </source>
</evidence>
<name>A0A367E897_9ACTN</name>
<protein>
    <submittedName>
        <fullName evidence="2">Uncharacterized protein</fullName>
    </submittedName>
</protein>
<evidence type="ECO:0000313" key="3">
    <source>
        <dbReference type="Proteomes" id="UP000252914"/>
    </source>
</evidence>
<dbReference type="Proteomes" id="UP000252914">
    <property type="component" value="Unassembled WGS sequence"/>
</dbReference>
<feature type="compositionally biased region" description="Basic and acidic residues" evidence="1">
    <location>
        <begin position="1"/>
        <end position="15"/>
    </location>
</feature>
<organism evidence="2 3">
    <name type="scientific">Streptomyces diacarni</name>
    <dbReference type="NCBI Taxonomy" id="2800381"/>
    <lineage>
        <taxon>Bacteria</taxon>
        <taxon>Bacillati</taxon>
        <taxon>Actinomycetota</taxon>
        <taxon>Actinomycetes</taxon>
        <taxon>Kitasatosporales</taxon>
        <taxon>Streptomycetaceae</taxon>
        <taxon>Streptomyces</taxon>
    </lineage>
</organism>
<comment type="caution">
    <text evidence="2">The sequence shown here is derived from an EMBL/GenBank/DDBJ whole genome shotgun (WGS) entry which is preliminary data.</text>
</comment>
<reference evidence="2 3" key="1">
    <citation type="submission" date="2018-06" db="EMBL/GenBank/DDBJ databases">
        <title>Streptomyces reniochalinae sp. nov. and Streptomyces diacarnus sp. nov. from marine sponges.</title>
        <authorList>
            <person name="Li L."/>
        </authorList>
    </citation>
    <scope>NUCLEOTIDE SEQUENCE [LARGE SCALE GENOMIC DNA]</scope>
    <source>
        <strain evidence="2 3">LHW51701</strain>
    </source>
</reference>
<sequence length="70" mass="8053">MRRDPSVRRAYRDSGTRFLPRQLTLRSPSSPPVRRRALDRCNAAGLARCSRRGRTSQERVVSSLPRPCQM</sequence>
<dbReference type="AlphaFoldDB" id="A0A367E897"/>